<accession>A0A7W3IXU2</accession>
<feature type="region of interest" description="Disordered" evidence="1">
    <location>
        <begin position="79"/>
        <end position="108"/>
    </location>
</feature>
<evidence type="ECO:0000256" key="1">
    <source>
        <dbReference type="SAM" id="MobiDB-lite"/>
    </source>
</evidence>
<dbReference type="Proteomes" id="UP000580910">
    <property type="component" value="Unassembled WGS sequence"/>
</dbReference>
<dbReference type="AlphaFoldDB" id="A0A7W3IXU2"/>
<evidence type="ECO:0000313" key="3">
    <source>
        <dbReference type="Proteomes" id="UP000580910"/>
    </source>
</evidence>
<proteinExistence type="predicted"/>
<name>A0A7W3IXU2_9ACTN</name>
<protein>
    <submittedName>
        <fullName evidence="2">Uncharacterized protein</fullName>
    </submittedName>
</protein>
<organism evidence="2 3">
    <name type="scientific">Nocardioides ginsengisegetis</name>
    <dbReference type="NCBI Taxonomy" id="661491"/>
    <lineage>
        <taxon>Bacteria</taxon>
        <taxon>Bacillati</taxon>
        <taxon>Actinomycetota</taxon>
        <taxon>Actinomycetes</taxon>
        <taxon>Propionibacteriales</taxon>
        <taxon>Nocardioidaceae</taxon>
        <taxon>Nocardioides</taxon>
    </lineage>
</organism>
<sequence length="137" mass="14219">MHPRTTTRRTFAQTLARAVLTPVLVVGGAAAGYAGGAAAVAAGLLPGAGILDSQVQDGPDAGSPDTLFAAHDCWTGEADLPPDLRGRRPGHVIVTPAPTRRTPHPRPTYSAGLVDEALDHVFGTDRHPGMTVHAFCR</sequence>
<comment type="caution">
    <text evidence="2">The sequence shown here is derived from an EMBL/GenBank/DDBJ whole genome shotgun (WGS) entry which is preliminary data.</text>
</comment>
<gene>
    <name evidence="2" type="ORF">FB382_000948</name>
</gene>
<reference evidence="2 3" key="1">
    <citation type="submission" date="2020-07" db="EMBL/GenBank/DDBJ databases">
        <title>Sequencing the genomes of 1000 actinobacteria strains.</title>
        <authorList>
            <person name="Klenk H.-P."/>
        </authorList>
    </citation>
    <scope>NUCLEOTIDE SEQUENCE [LARGE SCALE GENOMIC DNA]</scope>
    <source>
        <strain evidence="2 3">DSM 21349</strain>
    </source>
</reference>
<dbReference type="RefSeq" id="WP_182537230.1">
    <property type="nucleotide sequence ID" value="NZ_JACGXA010000001.1"/>
</dbReference>
<dbReference type="EMBL" id="JACGXA010000001">
    <property type="protein sequence ID" value="MBA8802657.1"/>
    <property type="molecule type" value="Genomic_DNA"/>
</dbReference>
<evidence type="ECO:0000313" key="2">
    <source>
        <dbReference type="EMBL" id="MBA8802657.1"/>
    </source>
</evidence>
<keyword evidence="3" id="KW-1185">Reference proteome</keyword>